<dbReference type="AlphaFoldDB" id="A0A5C5WWP7"/>
<evidence type="ECO:0000313" key="2">
    <source>
        <dbReference type="Proteomes" id="UP000318053"/>
    </source>
</evidence>
<organism evidence="1 2">
    <name type="scientific">Allorhodopirellula solitaria</name>
    <dbReference type="NCBI Taxonomy" id="2527987"/>
    <lineage>
        <taxon>Bacteria</taxon>
        <taxon>Pseudomonadati</taxon>
        <taxon>Planctomycetota</taxon>
        <taxon>Planctomycetia</taxon>
        <taxon>Pirellulales</taxon>
        <taxon>Pirellulaceae</taxon>
        <taxon>Allorhodopirellula</taxon>
    </lineage>
</organism>
<protein>
    <submittedName>
        <fullName evidence="1">Uncharacterized protein</fullName>
    </submittedName>
</protein>
<gene>
    <name evidence="1" type="ORF">CA85_49470</name>
</gene>
<dbReference type="Proteomes" id="UP000318053">
    <property type="component" value="Unassembled WGS sequence"/>
</dbReference>
<proteinExistence type="predicted"/>
<dbReference type="EMBL" id="SJPK01000026">
    <property type="protein sequence ID" value="TWT55374.1"/>
    <property type="molecule type" value="Genomic_DNA"/>
</dbReference>
<accession>A0A5C5WWP7</accession>
<reference evidence="1 2" key="1">
    <citation type="submission" date="2019-02" db="EMBL/GenBank/DDBJ databases">
        <title>Deep-cultivation of Planctomycetes and their phenomic and genomic characterization uncovers novel biology.</title>
        <authorList>
            <person name="Wiegand S."/>
            <person name="Jogler M."/>
            <person name="Boedeker C."/>
            <person name="Pinto D."/>
            <person name="Vollmers J."/>
            <person name="Rivas-Marin E."/>
            <person name="Kohn T."/>
            <person name="Peeters S.H."/>
            <person name="Heuer A."/>
            <person name="Rast P."/>
            <person name="Oberbeckmann S."/>
            <person name="Bunk B."/>
            <person name="Jeske O."/>
            <person name="Meyerdierks A."/>
            <person name="Storesund J.E."/>
            <person name="Kallscheuer N."/>
            <person name="Luecker S."/>
            <person name="Lage O.M."/>
            <person name="Pohl T."/>
            <person name="Merkel B.J."/>
            <person name="Hornburger P."/>
            <person name="Mueller R.-W."/>
            <person name="Bruemmer F."/>
            <person name="Labrenz M."/>
            <person name="Spormann A.M."/>
            <person name="Op Den Camp H."/>
            <person name="Overmann J."/>
            <person name="Amann R."/>
            <person name="Jetten M.S.M."/>
            <person name="Mascher T."/>
            <person name="Medema M.H."/>
            <person name="Devos D.P."/>
            <person name="Kaster A.-K."/>
            <person name="Ovreas L."/>
            <person name="Rohde M."/>
            <person name="Galperin M.Y."/>
            <person name="Jogler C."/>
        </authorList>
    </citation>
    <scope>NUCLEOTIDE SEQUENCE [LARGE SCALE GENOMIC DNA]</scope>
    <source>
        <strain evidence="1 2">CA85</strain>
    </source>
</reference>
<sequence>MGGRKITRRLNMAKATSIALTCSDYKFLAHVYSDVGIALSV</sequence>
<comment type="caution">
    <text evidence="1">The sequence shown here is derived from an EMBL/GenBank/DDBJ whole genome shotgun (WGS) entry which is preliminary data.</text>
</comment>
<evidence type="ECO:0000313" key="1">
    <source>
        <dbReference type="EMBL" id="TWT55374.1"/>
    </source>
</evidence>
<name>A0A5C5WWP7_9BACT</name>
<keyword evidence="2" id="KW-1185">Reference proteome</keyword>